<proteinExistence type="predicted"/>
<reference evidence="1 2" key="1">
    <citation type="submission" date="2015-09" db="EMBL/GenBank/DDBJ databases">
        <title>Sorangium comparison.</title>
        <authorList>
            <person name="Zaburannyi N."/>
            <person name="Bunk B."/>
            <person name="Overmann J."/>
            <person name="Mueller R."/>
        </authorList>
    </citation>
    <scope>NUCLEOTIDE SEQUENCE [LARGE SCALE GENOMIC DNA]</scope>
    <source>
        <strain evidence="1 2">So ce836</strain>
    </source>
</reference>
<accession>A0A4P2R1S1</accession>
<dbReference type="Proteomes" id="UP000295497">
    <property type="component" value="Chromosome"/>
</dbReference>
<evidence type="ECO:0000313" key="2">
    <source>
        <dbReference type="Proteomes" id="UP000295497"/>
    </source>
</evidence>
<sequence length="129" mass="14886">MSDRKIEWALVQMIVSRTPVLPDWVRECAKIGYEAIVSLPVVDDVEAGELARPGLELRSVSSDYLEFLREQIDLNARGEEWTAILQRRLKALEPFEGQPVLTVMFHRKPESLTLRIDPRSETILGYEEY</sequence>
<gene>
    <name evidence="1" type="ORF">SOCE836_080950</name>
</gene>
<evidence type="ECO:0000313" key="1">
    <source>
        <dbReference type="EMBL" id="AUX35893.1"/>
    </source>
</evidence>
<dbReference type="EMBL" id="CP012672">
    <property type="protein sequence ID" value="AUX35893.1"/>
    <property type="molecule type" value="Genomic_DNA"/>
</dbReference>
<organism evidence="1 2">
    <name type="scientific">Sorangium cellulosum</name>
    <name type="common">Polyangium cellulosum</name>
    <dbReference type="NCBI Taxonomy" id="56"/>
    <lineage>
        <taxon>Bacteria</taxon>
        <taxon>Pseudomonadati</taxon>
        <taxon>Myxococcota</taxon>
        <taxon>Polyangia</taxon>
        <taxon>Polyangiales</taxon>
        <taxon>Polyangiaceae</taxon>
        <taxon>Sorangium</taxon>
    </lineage>
</organism>
<dbReference type="RefSeq" id="WP_129578829.1">
    <property type="nucleotide sequence ID" value="NZ_CP012672.1"/>
</dbReference>
<protein>
    <submittedName>
        <fullName evidence="1">Uncharacterized protein</fullName>
    </submittedName>
</protein>
<dbReference type="AlphaFoldDB" id="A0A4P2R1S1"/>
<name>A0A4P2R1S1_SORCE</name>